<sequence>MTVGIPELSEVKELARKLYDDEFGPFYLLGYLWAMLTKEQQQDVLESFQRYTKEKEKK</sequence>
<reference evidence="1" key="1">
    <citation type="submission" date="2020-04" db="EMBL/GenBank/DDBJ databases">
        <authorList>
            <person name="Chiriac C."/>
            <person name="Salcher M."/>
            <person name="Ghai R."/>
            <person name="Kavagutti S V."/>
        </authorList>
    </citation>
    <scope>NUCLEOTIDE SEQUENCE</scope>
</reference>
<evidence type="ECO:0000313" key="1">
    <source>
        <dbReference type="EMBL" id="CAB4140134.1"/>
    </source>
</evidence>
<protein>
    <submittedName>
        <fullName evidence="1">Uncharacterized protein</fullName>
    </submittedName>
</protein>
<gene>
    <name evidence="1" type="ORF">UFOVP404_30</name>
</gene>
<name>A0A6J5LZY0_9CAUD</name>
<accession>A0A6J5LZY0</accession>
<dbReference type="EMBL" id="LR796377">
    <property type="protein sequence ID" value="CAB4140134.1"/>
    <property type="molecule type" value="Genomic_DNA"/>
</dbReference>
<organism evidence="1">
    <name type="scientific">uncultured Caudovirales phage</name>
    <dbReference type="NCBI Taxonomy" id="2100421"/>
    <lineage>
        <taxon>Viruses</taxon>
        <taxon>Duplodnaviria</taxon>
        <taxon>Heunggongvirae</taxon>
        <taxon>Uroviricota</taxon>
        <taxon>Caudoviricetes</taxon>
        <taxon>Peduoviridae</taxon>
        <taxon>Maltschvirus</taxon>
        <taxon>Maltschvirus maltsch</taxon>
    </lineage>
</organism>
<proteinExistence type="predicted"/>